<dbReference type="InterPro" id="IPR027417">
    <property type="entry name" value="P-loop_NTPase"/>
</dbReference>
<dbReference type="GO" id="GO:0005524">
    <property type="term" value="F:ATP binding"/>
    <property type="evidence" value="ECO:0007669"/>
    <property type="project" value="UniProtKB-KW"/>
</dbReference>
<evidence type="ECO:0000313" key="9">
    <source>
        <dbReference type="Proteomes" id="UP001168478"/>
    </source>
</evidence>
<evidence type="ECO:0000259" key="5">
    <source>
        <dbReference type="SMART" id="SM00534"/>
    </source>
</evidence>
<dbReference type="Proteomes" id="UP001167831">
    <property type="component" value="Unassembled WGS sequence"/>
</dbReference>
<comment type="caution">
    <text evidence="7">The sequence shown here is derived from an EMBL/GenBank/DDBJ whole genome shotgun (WGS) entry which is preliminary data.</text>
</comment>
<evidence type="ECO:0000256" key="4">
    <source>
        <dbReference type="SAM" id="Phobius"/>
    </source>
</evidence>
<evidence type="ECO:0000256" key="3">
    <source>
        <dbReference type="ARBA" id="ARBA00023125"/>
    </source>
</evidence>
<dbReference type="InterPro" id="IPR045076">
    <property type="entry name" value="MutS"/>
</dbReference>
<keyword evidence="1" id="KW-0547">Nucleotide-binding</keyword>
<gene>
    <name evidence="6" type="ORF">QVN81_04505</name>
    <name evidence="7" type="ORF">QVN84_05040</name>
</gene>
<proteinExistence type="predicted"/>
<evidence type="ECO:0000256" key="1">
    <source>
        <dbReference type="ARBA" id="ARBA00022741"/>
    </source>
</evidence>
<keyword evidence="8" id="KW-1185">Reference proteome</keyword>
<feature type="transmembrane region" description="Helical" evidence="4">
    <location>
        <begin position="28"/>
        <end position="47"/>
    </location>
</feature>
<dbReference type="GO" id="GO:0006298">
    <property type="term" value="P:mismatch repair"/>
    <property type="evidence" value="ECO:0007669"/>
    <property type="project" value="InterPro"/>
</dbReference>
<feature type="transmembrane region" description="Helical" evidence="4">
    <location>
        <begin position="249"/>
        <end position="267"/>
    </location>
</feature>
<sequence length="618" mass="69312">MDNRKDFYTRHRDRLAVRTAMLKHRNRGFILGEIISFIAFIAFLAAYTAVDSGMWTLAAAAVMLMLYVVIRRMDVMNSRRIEWFEALHGVHERELRYLAGDYKCFDDGARYADPSHPFTFDMDVFGRDSLYNRVCRTLTTGGSDCLARSLAGDPFDGKPISRQLIDERREAIDELAAMPDWRVRFLASGAAGHIDTGAIVASLQSVRAMNVPRTALSMPVVILSALSLTGFYASILMSAFGSLPSNIPVLWGVLQFFTVLMLCSGPLRKISREVGSMHERMRHYVSIIRQAYSLRDGGAAADGGDASPLRSAELRRILGSLDGAPDSFHETEQILKALDRRGNVLGLILFDMFMLSDWFLLRRFLKWQERYLDRVGQWTAAMSRMDALVSMATFRYNEPQAGGAVIDEGDGVVYEARALWHPFLGNKAVRNDFSILNGNYYIVTGANMAGKSTFLRSLGINYILAMNGMPVFAGSLRVSVFALFTSMRTTDDLTRGISYFNAELLRLRQLIGFCEEHKNTLIILDEILKGTNSADKLNGSRLFLEYISLRNVTGVIATHDLELSRMADGHAGRFHNYCFEIELGTDVTYSYRITPGVARNQNATFLLKELLDGKSPRP</sequence>
<keyword evidence="4" id="KW-1133">Transmembrane helix</keyword>
<name>A0AAW7JHB4_9BACT</name>
<accession>A0AAW7JHB4</accession>
<feature type="transmembrane region" description="Helical" evidence="4">
    <location>
        <begin position="215"/>
        <end position="237"/>
    </location>
</feature>
<evidence type="ECO:0000313" key="8">
    <source>
        <dbReference type="Proteomes" id="UP001167831"/>
    </source>
</evidence>
<dbReference type="RefSeq" id="WP_289824887.1">
    <property type="nucleotide sequence ID" value="NZ_JAUEIE010000003.1"/>
</dbReference>
<feature type="domain" description="DNA mismatch repair proteins mutS family" evidence="5">
    <location>
        <begin position="438"/>
        <end position="608"/>
    </location>
</feature>
<dbReference type="Pfam" id="PF00488">
    <property type="entry name" value="MutS_V"/>
    <property type="match status" value="1"/>
</dbReference>
<keyword evidence="3" id="KW-0238">DNA-binding</keyword>
<organism evidence="7 9">
    <name type="scientific">Leyella lascolaii</name>
    <dbReference type="NCBI Taxonomy" id="1776379"/>
    <lineage>
        <taxon>Bacteria</taxon>
        <taxon>Pseudomonadati</taxon>
        <taxon>Bacteroidota</taxon>
        <taxon>Bacteroidia</taxon>
        <taxon>Bacteroidales</taxon>
        <taxon>Prevotellaceae</taxon>
        <taxon>Leyella</taxon>
    </lineage>
</organism>
<dbReference type="AlphaFoldDB" id="A0AAW7JHB4"/>
<protein>
    <submittedName>
        <fullName evidence="7">DNA mismatch repair protein MutS</fullName>
    </submittedName>
</protein>
<feature type="transmembrane region" description="Helical" evidence="4">
    <location>
        <begin position="344"/>
        <end position="361"/>
    </location>
</feature>
<dbReference type="PANTHER" id="PTHR11361">
    <property type="entry name" value="DNA MISMATCH REPAIR PROTEIN MUTS FAMILY MEMBER"/>
    <property type="match status" value="1"/>
</dbReference>
<keyword evidence="2" id="KW-0067">ATP-binding</keyword>
<feature type="transmembrane region" description="Helical" evidence="4">
    <location>
        <begin position="53"/>
        <end position="70"/>
    </location>
</feature>
<reference evidence="7" key="2">
    <citation type="submission" date="2023-08" db="EMBL/GenBank/DDBJ databases">
        <title>Identification and characterization of horizontal gene transfer across gut microbiota members of farm animals based on homology search.</title>
        <authorList>
            <person name="Schwarzerova J."/>
            <person name="Nykrynova M."/>
            <person name="Jureckova K."/>
            <person name="Cejkova D."/>
            <person name="Rychlik I."/>
        </authorList>
    </citation>
    <scope>NUCLEOTIDE SEQUENCE</scope>
    <source>
        <strain evidence="7">ET15</strain>
        <strain evidence="6">ET37</strain>
    </source>
</reference>
<dbReference type="PANTHER" id="PTHR11361:SF99">
    <property type="entry name" value="DNA MISMATCH REPAIR PROTEIN"/>
    <property type="match status" value="1"/>
</dbReference>
<dbReference type="InterPro" id="IPR000432">
    <property type="entry name" value="DNA_mismatch_repair_MutS_C"/>
</dbReference>
<dbReference type="GO" id="GO:0005829">
    <property type="term" value="C:cytosol"/>
    <property type="evidence" value="ECO:0007669"/>
    <property type="project" value="TreeGrafter"/>
</dbReference>
<keyword evidence="4" id="KW-0472">Membrane</keyword>
<evidence type="ECO:0000256" key="2">
    <source>
        <dbReference type="ARBA" id="ARBA00022840"/>
    </source>
</evidence>
<evidence type="ECO:0000313" key="7">
    <source>
        <dbReference type="EMBL" id="MDN0024887.1"/>
    </source>
</evidence>
<reference evidence="7" key="1">
    <citation type="submission" date="2023-06" db="EMBL/GenBank/DDBJ databases">
        <authorList>
            <person name="Zeman M."/>
            <person name="Kubasova T."/>
            <person name="Jahodarova E."/>
            <person name="Nykrynova M."/>
            <person name="Rychlik I."/>
        </authorList>
    </citation>
    <scope>NUCLEOTIDE SEQUENCE</scope>
    <source>
        <strain evidence="7">ET15</strain>
        <strain evidence="6">ET37</strain>
    </source>
</reference>
<evidence type="ECO:0000313" key="6">
    <source>
        <dbReference type="EMBL" id="MDN0022288.1"/>
    </source>
</evidence>
<dbReference type="Proteomes" id="UP001168478">
    <property type="component" value="Unassembled WGS sequence"/>
</dbReference>
<dbReference type="EMBL" id="JAUEIE010000003">
    <property type="protein sequence ID" value="MDN0022288.1"/>
    <property type="molecule type" value="Genomic_DNA"/>
</dbReference>
<dbReference type="Gene3D" id="3.40.50.300">
    <property type="entry name" value="P-loop containing nucleotide triphosphate hydrolases"/>
    <property type="match status" value="1"/>
</dbReference>
<dbReference type="SMART" id="SM00534">
    <property type="entry name" value="MUTSac"/>
    <property type="match status" value="1"/>
</dbReference>
<dbReference type="EMBL" id="JAUEIF010000003">
    <property type="protein sequence ID" value="MDN0024887.1"/>
    <property type="molecule type" value="Genomic_DNA"/>
</dbReference>
<dbReference type="GO" id="GO:0140664">
    <property type="term" value="F:ATP-dependent DNA damage sensor activity"/>
    <property type="evidence" value="ECO:0007669"/>
    <property type="project" value="InterPro"/>
</dbReference>
<dbReference type="GO" id="GO:0030983">
    <property type="term" value="F:mismatched DNA binding"/>
    <property type="evidence" value="ECO:0007669"/>
    <property type="project" value="InterPro"/>
</dbReference>
<dbReference type="SUPFAM" id="SSF52540">
    <property type="entry name" value="P-loop containing nucleoside triphosphate hydrolases"/>
    <property type="match status" value="1"/>
</dbReference>
<keyword evidence="4" id="KW-0812">Transmembrane</keyword>